<evidence type="ECO:0000313" key="2">
    <source>
        <dbReference type="Proteomes" id="UP000317893"/>
    </source>
</evidence>
<keyword evidence="1" id="KW-0378">Hydrolase</keyword>
<dbReference type="GO" id="GO:0016787">
    <property type="term" value="F:hydrolase activity"/>
    <property type="evidence" value="ECO:0007669"/>
    <property type="project" value="UniProtKB-KW"/>
</dbReference>
<evidence type="ECO:0000313" key="1">
    <source>
        <dbReference type="EMBL" id="TQJ08124.1"/>
    </source>
</evidence>
<dbReference type="CDD" id="cd00586">
    <property type="entry name" value="4HBT"/>
    <property type="match status" value="1"/>
</dbReference>
<dbReference type="AlphaFoldDB" id="A0A542DYW5"/>
<sequence length="166" mass="17649">MPALLPTADQVLALPPALTLVVPPEYTDANGHMNIARYLQLHSDAGWVAFSRFGLGEETAAAGGPATFDAEHYLRYAAEVHQGDEISVHPRLVARSARAVHHVQLLLDRTTGQVANVFEAVSVSVSLETRRSVAFPPEVAAALDARLAVDAALPWPAPTCGVLGVR</sequence>
<protein>
    <submittedName>
        <fullName evidence="1">Acyl-CoA thioester hydrolase</fullName>
    </submittedName>
</protein>
<comment type="caution">
    <text evidence="1">The sequence shown here is derived from an EMBL/GenBank/DDBJ whole genome shotgun (WGS) entry which is preliminary data.</text>
</comment>
<dbReference type="Proteomes" id="UP000317893">
    <property type="component" value="Unassembled WGS sequence"/>
</dbReference>
<organism evidence="1 2">
    <name type="scientific">Lapillicoccus jejuensis</name>
    <dbReference type="NCBI Taxonomy" id="402171"/>
    <lineage>
        <taxon>Bacteria</taxon>
        <taxon>Bacillati</taxon>
        <taxon>Actinomycetota</taxon>
        <taxon>Actinomycetes</taxon>
        <taxon>Micrococcales</taxon>
        <taxon>Intrasporangiaceae</taxon>
        <taxon>Lapillicoccus</taxon>
    </lineage>
</organism>
<gene>
    <name evidence="1" type="ORF">FB458_1208</name>
</gene>
<proteinExistence type="predicted"/>
<dbReference type="OrthoDB" id="9803287at2"/>
<reference evidence="1 2" key="1">
    <citation type="submission" date="2019-06" db="EMBL/GenBank/DDBJ databases">
        <title>Sequencing the genomes of 1000 actinobacteria strains.</title>
        <authorList>
            <person name="Klenk H.-P."/>
        </authorList>
    </citation>
    <scope>NUCLEOTIDE SEQUENCE [LARGE SCALE GENOMIC DNA]</scope>
    <source>
        <strain evidence="1 2">DSM 18607</strain>
    </source>
</reference>
<dbReference type="RefSeq" id="WP_141847612.1">
    <property type="nucleotide sequence ID" value="NZ_BAAAPR010000002.1"/>
</dbReference>
<name>A0A542DYW5_9MICO</name>
<dbReference type="InterPro" id="IPR029069">
    <property type="entry name" value="HotDog_dom_sf"/>
</dbReference>
<dbReference type="SUPFAM" id="SSF54637">
    <property type="entry name" value="Thioesterase/thiol ester dehydrase-isomerase"/>
    <property type="match status" value="1"/>
</dbReference>
<keyword evidence="2" id="KW-1185">Reference proteome</keyword>
<dbReference type="EMBL" id="VFMN01000001">
    <property type="protein sequence ID" value="TQJ08124.1"/>
    <property type="molecule type" value="Genomic_DNA"/>
</dbReference>
<dbReference type="Gene3D" id="3.10.129.10">
    <property type="entry name" value="Hotdog Thioesterase"/>
    <property type="match status" value="1"/>
</dbReference>
<dbReference type="Pfam" id="PF13279">
    <property type="entry name" value="4HBT_2"/>
    <property type="match status" value="1"/>
</dbReference>
<accession>A0A542DYW5</accession>